<dbReference type="SUPFAM" id="SSF51306">
    <property type="entry name" value="LexA/Signal peptidase"/>
    <property type="match status" value="1"/>
</dbReference>
<dbReference type="InterPro" id="IPR036286">
    <property type="entry name" value="LexA/Signal_pep-like_sf"/>
</dbReference>
<dbReference type="Pfam" id="PF10502">
    <property type="entry name" value="Peptidase_S26"/>
    <property type="match status" value="1"/>
</dbReference>
<proteinExistence type="inferred from homology"/>
<comment type="subcellular location">
    <subcellularLocation>
        <location evidence="1">Cell membrane</location>
        <topology evidence="1">Single-pass type II membrane protein</topology>
    </subcellularLocation>
    <subcellularLocation>
        <location evidence="4">Membrane</location>
        <topology evidence="4">Single-pass type II membrane protein</topology>
    </subcellularLocation>
</comment>
<evidence type="ECO:0000313" key="7">
    <source>
        <dbReference type="Proteomes" id="UP000255036"/>
    </source>
</evidence>
<dbReference type="CDD" id="cd06530">
    <property type="entry name" value="S26_SPase_I"/>
    <property type="match status" value="1"/>
</dbReference>
<reference evidence="6 7" key="1">
    <citation type="submission" date="2018-07" db="EMBL/GenBank/DDBJ databases">
        <title>Anaerosacharophilus polymeroproducens gen. nov. sp. nov., an anaerobic bacterium isolated from salt field.</title>
        <authorList>
            <person name="Kim W."/>
            <person name="Yang S.-H."/>
            <person name="Oh J."/>
            <person name="Lee J.-H."/>
            <person name="Kwon K.K."/>
        </authorList>
    </citation>
    <scope>NUCLEOTIDE SEQUENCE [LARGE SCALE GENOMIC DNA]</scope>
    <source>
        <strain evidence="6 7">MCWD5</strain>
    </source>
</reference>
<dbReference type="EC" id="3.4.21.89" evidence="4"/>
<evidence type="ECO:0000256" key="2">
    <source>
        <dbReference type="ARBA" id="ARBA00009370"/>
    </source>
</evidence>
<evidence type="ECO:0000259" key="5">
    <source>
        <dbReference type="Pfam" id="PF10502"/>
    </source>
</evidence>
<dbReference type="PRINTS" id="PR00727">
    <property type="entry name" value="LEADERPTASE"/>
</dbReference>
<feature type="transmembrane region" description="Helical" evidence="4">
    <location>
        <begin position="21"/>
        <end position="43"/>
    </location>
</feature>
<dbReference type="PANTHER" id="PTHR43390">
    <property type="entry name" value="SIGNAL PEPTIDASE I"/>
    <property type="match status" value="1"/>
</dbReference>
<comment type="caution">
    <text evidence="6">The sequence shown here is derived from an EMBL/GenBank/DDBJ whole genome shotgun (WGS) entry which is preliminary data.</text>
</comment>
<dbReference type="Gene3D" id="2.10.109.10">
    <property type="entry name" value="Umud Fragment, subunit A"/>
    <property type="match status" value="1"/>
</dbReference>
<feature type="active site" evidence="3">
    <location>
        <position position="49"/>
    </location>
</feature>
<dbReference type="AlphaFoldDB" id="A0A371AY67"/>
<dbReference type="InterPro" id="IPR019533">
    <property type="entry name" value="Peptidase_S26"/>
</dbReference>
<dbReference type="NCBIfam" id="TIGR02227">
    <property type="entry name" value="sigpep_I_bact"/>
    <property type="match status" value="1"/>
</dbReference>
<keyword evidence="4" id="KW-0812">Transmembrane</keyword>
<organism evidence="6 7">
    <name type="scientific">Anaerosacchariphilus polymeriproducens</name>
    <dbReference type="NCBI Taxonomy" id="1812858"/>
    <lineage>
        <taxon>Bacteria</taxon>
        <taxon>Bacillati</taxon>
        <taxon>Bacillota</taxon>
        <taxon>Clostridia</taxon>
        <taxon>Lachnospirales</taxon>
        <taxon>Lachnospiraceae</taxon>
        <taxon>Anaerosacchariphilus</taxon>
    </lineage>
</organism>
<gene>
    <name evidence="6" type="primary">lepB</name>
    <name evidence="6" type="ORF">DWV06_03370</name>
</gene>
<keyword evidence="4" id="KW-0645">Protease</keyword>
<protein>
    <recommendedName>
        <fullName evidence="4">Signal peptidase I</fullName>
        <ecNumber evidence="4">3.4.21.89</ecNumber>
    </recommendedName>
</protein>
<comment type="catalytic activity">
    <reaction evidence="4">
        <text>Cleavage of hydrophobic, N-terminal signal or leader sequences from secreted and periplasmic proteins.</text>
        <dbReference type="EC" id="3.4.21.89"/>
    </reaction>
</comment>
<sequence>MEENMDIKVNRKELFKEILSYAKIIVGTFLIVFILNTCIIANAQVPTGSMETTVMTGDRIIINRLAYKFEEPHRGDIVSFIFPDDGKTPYLKRVIGLPGETIEGKNGDIYINGELLKANYTDEKSYDDFGPYKIPDKSYFMMGDNRNNSFDARYWNNKFVKLDDIIGKALVSYFPHPRILK</sequence>
<name>A0A371AY67_9FIRM</name>
<dbReference type="GO" id="GO:0009003">
    <property type="term" value="F:signal peptidase activity"/>
    <property type="evidence" value="ECO:0007669"/>
    <property type="project" value="UniProtKB-EC"/>
</dbReference>
<evidence type="ECO:0000256" key="1">
    <source>
        <dbReference type="ARBA" id="ARBA00004401"/>
    </source>
</evidence>
<accession>A0A371AY67</accession>
<evidence type="ECO:0000256" key="4">
    <source>
        <dbReference type="RuleBase" id="RU362042"/>
    </source>
</evidence>
<dbReference type="GO" id="GO:0006465">
    <property type="term" value="P:signal peptide processing"/>
    <property type="evidence" value="ECO:0007669"/>
    <property type="project" value="InterPro"/>
</dbReference>
<dbReference type="OrthoDB" id="9802919at2"/>
<feature type="domain" description="Peptidase S26" evidence="5">
    <location>
        <begin position="19"/>
        <end position="173"/>
    </location>
</feature>
<evidence type="ECO:0000313" key="6">
    <source>
        <dbReference type="EMBL" id="RDU24516.1"/>
    </source>
</evidence>
<dbReference type="GO" id="GO:0005886">
    <property type="term" value="C:plasma membrane"/>
    <property type="evidence" value="ECO:0007669"/>
    <property type="project" value="UniProtKB-SubCell"/>
</dbReference>
<dbReference type="EMBL" id="QRCT01000012">
    <property type="protein sequence ID" value="RDU24516.1"/>
    <property type="molecule type" value="Genomic_DNA"/>
</dbReference>
<keyword evidence="4" id="KW-1133">Transmembrane helix</keyword>
<evidence type="ECO:0000256" key="3">
    <source>
        <dbReference type="PIRSR" id="PIRSR600223-1"/>
    </source>
</evidence>
<dbReference type="PANTHER" id="PTHR43390:SF1">
    <property type="entry name" value="CHLOROPLAST PROCESSING PEPTIDASE"/>
    <property type="match status" value="1"/>
</dbReference>
<keyword evidence="4" id="KW-0472">Membrane</keyword>
<dbReference type="GO" id="GO:0004252">
    <property type="term" value="F:serine-type endopeptidase activity"/>
    <property type="evidence" value="ECO:0007669"/>
    <property type="project" value="InterPro"/>
</dbReference>
<keyword evidence="4 6" id="KW-0378">Hydrolase</keyword>
<comment type="similarity">
    <text evidence="2 4">Belongs to the peptidase S26 family.</text>
</comment>
<dbReference type="Proteomes" id="UP000255036">
    <property type="component" value="Unassembled WGS sequence"/>
</dbReference>
<feature type="active site" evidence="3">
    <location>
        <position position="92"/>
    </location>
</feature>
<keyword evidence="7" id="KW-1185">Reference proteome</keyword>
<dbReference type="InterPro" id="IPR000223">
    <property type="entry name" value="Pept_S26A_signal_pept_1"/>
</dbReference>